<keyword evidence="2" id="KW-1133">Transmembrane helix</keyword>
<protein>
    <submittedName>
        <fullName evidence="3">Uncharacterized protein</fullName>
    </submittedName>
</protein>
<keyword evidence="2" id="KW-0812">Transmembrane</keyword>
<evidence type="ECO:0000313" key="3">
    <source>
        <dbReference type="EMBL" id="TNV77430.1"/>
    </source>
</evidence>
<dbReference type="AlphaFoldDB" id="A0A8J8NMZ6"/>
<evidence type="ECO:0000256" key="1">
    <source>
        <dbReference type="SAM" id="MobiDB-lite"/>
    </source>
</evidence>
<organism evidence="3 4">
    <name type="scientific">Halteria grandinella</name>
    <dbReference type="NCBI Taxonomy" id="5974"/>
    <lineage>
        <taxon>Eukaryota</taxon>
        <taxon>Sar</taxon>
        <taxon>Alveolata</taxon>
        <taxon>Ciliophora</taxon>
        <taxon>Intramacronucleata</taxon>
        <taxon>Spirotrichea</taxon>
        <taxon>Stichotrichia</taxon>
        <taxon>Sporadotrichida</taxon>
        <taxon>Halteriidae</taxon>
        <taxon>Halteria</taxon>
    </lineage>
</organism>
<feature type="transmembrane region" description="Helical" evidence="2">
    <location>
        <begin position="34"/>
        <end position="51"/>
    </location>
</feature>
<keyword evidence="2" id="KW-0472">Membrane</keyword>
<gene>
    <name evidence="3" type="ORF">FGO68_gene13394</name>
</gene>
<evidence type="ECO:0000256" key="2">
    <source>
        <dbReference type="SAM" id="Phobius"/>
    </source>
</evidence>
<dbReference type="EMBL" id="RRYP01011924">
    <property type="protein sequence ID" value="TNV77430.1"/>
    <property type="molecule type" value="Genomic_DNA"/>
</dbReference>
<accession>A0A8J8NMZ6</accession>
<evidence type="ECO:0000313" key="4">
    <source>
        <dbReference type="Proteomes" id="UP000785679"/>
    </source>
</evidence>
<comment type="caution">
    <text evidence="3">The sequence shown here is derived from an EMBL/GenBank/DDBJ whole genome shotgun (WGS) entry which is preliminary data.</text>
</comment>
<feature type="compositionally biased region" description="Basic and acidic residues" evidence="1">
    <location>
        <begin position="99"/>
        <end position="113"/>
    </location>
</feature>
<name>A0A8J8NMZ6_HALGN</name>
<feature type="region of interest" description="Disordered" evidence="1">
    <location>
        <begin position="99"/>
        <end position="118"/>
    </location>
</feature>
<keyword evidence="4" id="KW-1185">Reference proteome</keyword>
<dbReference type="Proteomes" id="UP000785679">
    <property type="component" value="Unassembled WGS sequence"/>
</dbReference>
<sequence length="374" mass="43609">MKKNNLIGQLSSHTSKKYKSVNPMHKANSNEDKWLCAIFIGIAAFVIWLYITSMQRAKEEYMRSPYYIETNNHLFQLQEESVMQAAVLLSLRPKELKLDDSRPRKGESVEDKTARRKKEKLDNNGTFRAILAGERLQSMFEHACNMSGVFSLEYEVIREQKYEVLFKVKAKDNGAWNNFFDDELLTQEEQTQKNLEQFLSFKTDFDSLIKTMKRNKKTKIIEYQFFFPKAIIADEKVTEIAQSLMKEERHLEGEVEGVESPIDDIRAQHKDKRLVNFMTYKKSYMLQGTSTKSKEIPDYRPRLKSGTYVYIDPKLAVKKTKKKIVPNEEIELTELNAEDLQREAETPDEIVAVKSVVGNVNNQEEEVQEDENDL</sequence>
<reference evidence="3" key="1">
    <citation type="submission" date="2019-06" db="EMBL/GenBank/DDBJ databases">
        <authorList>
            <person name="Zheng W."/>
        </authorList>
    </citation>
    <scope>NUCLEOTIDE SEQUENCE</scope>
    <source>
        <strain evidence="3">QDHG01</strain>
    </source>
</reference>
<proteinExistence type="predicted"/>